<keyword evidence="3" id="KW-1185">Reference proteome</keyword>
<reference evidence="2 3" key="1">
    <citation type="submission" date="2016-06" db="EMBL/GenBank/DDBJ databases">
        <title>The Draft Genome Sequence and Annotation of the Desert Woodrat Neotoma lepida.</title>
        <authorList>
            <person name="Campbell M."/>
            <person name="Oakeson K.F."/>
            <person name="Yandell M."/>
            <person name="Halpert J.R."/>
            <person name="Dearing D."/>
        </authorList>
    </citation>
    <scope>NUCLEOTIDE SEQUENCE [LARGE SCALE GENOMIC DNA]</scope>
    <source>
        <strain evidence="2">417</strain>
        <tissue evidence="2">Liver</tissue>
    </source>
</reference>
<feature type="non-terminal residue" evidence="2">
    <location>
        <position position="1"/>
    </location>
</feature>
<sequence>NDCKCDPVHPHVKTEKESCHCNELGKILHDPSTCALYRTSETPENSNIYSCSNHKDASIDSSFPNRHESMHTGEEPCKSEICEKSLNLCSNITQASHLLLLKEKLKEQKQQEMADSPEHMSQGLLTFQDVTVDFSQEEWECLDSAQRTLYIDVMLENYNNLVSVENYWICDAIQKHVKTEKESCQYNELGKVLHEPSTCTLYRTSETTENS</sequence>
<dbReference type="PANTHER" id="PTHR23232:SF150">
    <property type="entry name" value="ZINC FINGER PROTEIN 993-RELATED"/>
    <property type="match status" value="1"/>
</dbReference>
<dbReference type="InterPro" id="IPR050169">
    <property type="entry name" value="Krueppel_C2H2_ZnF"/>
</dbReference>
<protein>
    <recommendedName>
        <fullName evidence="1">KRAB domain-containing protein</fullName>
    </recommendedName>
</protein>
<dbReference type="SMART" id="SM00349">
    <property type="entry name" value="KRAB"/>
    <property type="match status" value="1"/>
</dbReference>
<organism evidence="2 3">
    <name type="scientific">Neotoma lepida</name>
    <name type="common">Desert woodrat</name>
    <dbReference type="NCBI Taxonomy" id="56216"/>
    <lineage>
        <taxon>Eukaryota</taxon>
        <taxon>Metazoa</taxon>
        <taxon>Chordata</taxon>
        <taxon>Craniata</taxon>
        <taxon>Vertebrata</taxon>
        <taxon>Euteleostomi</taxon>
        <taxon>Mammalia</taxon>
        <taxon>Eutheria</taxon>
        <taxon>Euarchontoglires</taxon>
        <taxon>Glires</taxon>
        <taxon>Rodentia</taxon>
        <taxon>Myomorpha</taxon>
        <taxon>Muroidea</taxon>
        <taxon>Cricetidae</taxon>
        <taxon>Neotominae</taxon>
        <taxon>Neotoma</taxon>
    </lineage>
</organism>
<name>A0A1A6GZS6_NEOLE</name>
<dbReference type="Gene3D" id="6.10.140.140">
    <property type="match status" value="1"/>
</dbReference>
<proteinExistence type="predicted"/>
<feature type="non-terminal residue" evidence="2">
    <location>
        <position position="211"/>
    </location>
</feature>
<dbReference type="CDD" id="cd07765">
    <property type="entry name" value="KRAB_A-box"/>
    <property type="match status" value="1"/>
</dbReference>
<dbReference type="AlphaFoldDB" id="A0A1A6GZS6"/>
<dbReference type="GO" id="GO:0006355">
    <property type="term" value="P:regulation of DNA-templated transcription"/>
    <property type="evidence" value="ECO:0007669"/>
    <property type="project" value="InterPro"/>
</dbReference>
<evidence type="ECO:0000259" key="1">
    <source>
        <dbReference type="PROSITE" id="PS50805"/>
    </source>
</evidence>
<dbReference type="InterPro" id="IPR001909">
    <property type="entry name" value="KRAB"/>
</dbReference>
<comment type="caution">
    <text evidence="2">The sequence shown here is derived from an EMBL/GenBank/DDBJ whole genome shotgun (WGS) entry which is preliminary data.</text>
</comment>
<dbReference type="Proteomes" id="UP000092124">
    <property type="component" value="Unassembled WGS sequence"/>
</dbReference>
<dbReference type="PROSITE" id="PS50805">
    <property type="entry name" value="KRAB"/>
    <property type="match status" value="1"/>
</dbReference>
<dbReference type="SUPFAM" id="SSF109640">
    <property type="entry name" value="KRAB domain (Kruppel-associated box)"/>
    <property type="match status" value="1"/>
</dbReference>
<dbReference type="STRING" id="56216.A0A1A6GZS6"/>
<dbReference type="OrthoDB" id="9892686at2759"/>
<feature type="domain" description="KRAB" evidence="1">
    <location>
        <begin position="125"/>
        <end position="196"/>
    </location>
</feature>
<gene>
    <name evidence="2" type="ORF">A6R68_13592</name>
</gene>
<evidence type="ECO:0000313" key="2">
    <source>
        <dbReference type="EMBL" id="OBS71833.1"/>
    </source>
</evidence>
<dbReference type="InterPro" id="IPR036051">
    <property type="entry name" value="KRAB_dom_sf"/>
</dbReference>
<dbReference type="EMBL" id="LZPO01055415">
    <property type="protein sequence ID" value="OBS71833.1"/>
    <property type="molecule type" value="Genomic_DNA"/>
</dbReference>
<evidence type="ECO:0000313" key="3">
    <source>
        <dbReference type="Proteomes" id="UP000092124"/>
    </source>
</evidence>
<dbReference type="PANTHER" id="PTHR23232">
    <property type="entry name" value="KRAB DOMAIN C2H2 ZINC FINGER"/>
    <property type="match status" value="1"/>
</dbReference>
<accession>A0A1A6GZS6</accession>
<dbReference type="Pfam" id="PF01352">
    <property type="entry name" value="KRAB"/>
    <property type="match status" value="1"/>
</dbReference>